<name>A0ABS8RFR5_9LACO</name>
<protein>
    <submittedName>
        <fullName evidence="1">Uncharacterized protein</fullName>
    </submittedName>
</protein>
<dbReference type="RefSeq" id="WP_182588410.1">
    <property type="nucleotide sequence ID" value="NZ_JACIVH010000041.1"/>
</dbReference>
<dbReference type="Proteomes" id="UP001200032">
    <property type="component" value="Unassembled WGS sequence"/>
</dbReference>
<evidence type="ECO:0000313" key="2">
    <source>
        <dbReference type="Proteomes" id="UP001200032"/>
    </source>
</evidence>
<comment type="caution">
    <text evidence="1">The sequence shown here is derived from an EMBL/GenBank/DDBJ whole genome shotgun (WGS) entry which is preliminary data.</text>
</comment>
<dbReference type="EMBL" id="JAJPDJ010000072">
    <property type="protein sequence ID" value="MCD7139355.1"/>
    <property type="molecule type" value="Genomic_DNA"/>
</dbReference>
<organism evidence="1 2">
    <name type="scientific">Limosilactobacillus balticus</name>
    <dbReference type="NCBI Taxonomy" id="2759747"/>
    <lineage>
        <taxon>Bacteria</taxon>
        <taxon>Bacillati</taxon>
        <taxon>Bacillota</taxon>
        <taxon>Bacilli</taxon>
        <taxon>Lactobacillales</taxon>
        <taxon>Lactobacillaceae</taxon>
        <taxon>Limosilactobacillus</taxon>
    </lineage>
</organism>
<sequence>MNIENIELRWNLIGNGLKELNRSKILNLLNDYYNTDKKLKGIIKEYQLNLKPTQVVKAFPPFMTELKCPYDGARMLQKLPSRTFPEIMTRKEYCPKCGHKNMEMCRCDNCIEEEKSKRKKCRELIERTYSQENHEKILLSLLSLKDRLYLSALLRATLSEDAKEIKPIKLKENKLAPTKEMEKDILNYLIDRQIIKVAPDSPLEAFPEDGPNYPNTYYIYKVNYLINVQDENLDHEELLKRLEYPSAEEFLSAPEECLILWKEIAYQEVIEFLIYRMDAVGFKFSPGKKTRLVIGQLLKNFSASQIWYFIYISVAYSYQWRRESGVSWKQGANSVITGIETRGQRAIAEEWEVKSFSRNFNLPASQLALVLYNSILQLGSNGYMKVPSKEIIQEKLEKL</sequence>
<keyword evidence="2" id="KW-1185">Reference proteome</keyword>
<accession>A0ABS8RFR5</accession>
<gene>
    <name evidence="1" type="ORF">LTY59_09110</name>
</gene>
<reference evidence="1 2" key="1">
    <citation type="submission" date="2021-12" db="EMBL/GenBank/DDBJ databases">
        <title>A phylogenomic analysis of Limosilactobacillus reuteri reveals ancient and stable evolutionary relationships with rodents and birds and zoonotic transmission to humans.</title>
        <authorList>
            <person name="Li F."/>
            <person name="Li X."/>
            <person name="Cheng C."/>
            <person name="Tollenaar S."/>
            <person name="Zhang J.S."/>
            <person name="Simpson D."/>
            <person name="Tasseva G."/>
            <person name="Perez-Munoz M.E."/>
            <person name="Frese S."/>
            <person name="Gaenzle M.G."/>
            <person name="Walter J."/>
            <person name="Zheng J."/>
        </authorList>
    </citation>
    <scope>NUCLEOTIDE SEQUENCE [LARGE SCALE GENOMIC DNA]</scope>
    <source>
        <strain evidence="1 2">WF-AF5-A</strain>
    </source>
</reference>
<evidence type="ECO:0000313" key="1">
    <source>
        <dbReference type="EMBL" id="MCD7139355.1"/>
    </source>
</evidence>
<proteinExistence type="predicted"/>